<comment type="function">
    <text evidence="2">Converts N-acetylmannosamine-6-phosphate (ManNAc-6-P) to N-acetylglucosamine-6-phosphate (GlcNAc-6-P).</text>
</comment>
<comment type="catalytic activity">
    <reaction evidence="1">
        <text>an N-acyl-D-glucosamine 6-phosphate = an N-acyl-D-mannosamine 6-phosphate</text>
        <dbReference type="Rhea" id="RHEA:23932"/>
        <dbReference type="ChEBI" id="CHEBI:57599"/>
        <dbReference type="ChEBI" id="CHEBI:57666"/>
        <dbReference type="EC" id="5.1.3.9"/>
    </reaction>
</comment>
<dbReference type="CDD" id="cd04729">
    <property type="entry name" value="NanE"/>
    <property type="match status" value="1"/>
</dbReference>
<dbReference type="SUPFAM" id="SSF51366">
    <property type="entry name" value="Ribulose-phoshate binding barrel"/>
    <property type="match status" value="1"/>
</dbReference>
<dbReference type="Pfam" id="PF04131">
    <property type="entry name" value="NanE"/>
    <property type="match status" value="1"/>
</dbReference>
<gene>
    <name evidence="10" type="ORF">AV274_1910</name>
</gene>
<dbReference type="HAMAP" id="MF_01235">
    <property type="entry name" value="ManNAc6P_epimer"/>
    <property type="match status" value="1"/>
</dbReference>
<keyword evidence="7" id="KW-0119">Carbohydrate metabolism</keyword>
<dbReference type="InterPro" id="IPR014710">
    <property type="entry name" value="RmlC-like_jellyroll"/>
</dbReference>
<evidence type="ECO:0000256" key="3">
    <source>
        <dbReference type="ARBA" id="ARBA00005081"/>
    </source>
</evidence>
<evidence type="ECO:0000256" key="1">
    <source>
        <dbReference type="ARBA" id="ARBA00000056"/>
    </source>
</evidence>
<protein>
    <recommendedName>
        <fullName evidence="4">N-acylglucosamine-6-phosphate 2-epimerase</fullName>
        <ecNumber evidence="4">5.1.3.9</ecNumber>
    </recommendedName>
</protein>
<dbReference type="Gene3D" id="3.30.420.40">
    <property type="match status" value="2"/>
</dbReference>
<feature type="domain" description="PNPLA" evidence="9">
    <location>
        <begin position="753"/>
        <end position="922"/>
    </location>
</feature>
<keyword evidence="5 8" id="KW-0443">Lipid metabolism</keyword>
<dbReference type="PROSITE" id="PS51635">
    <property type="entry name" value="PNPLA"/>
    <property type="match status" value="1"/>
</dbReference>
<comment type="pathway">
    <text evidence="3">Amino-sugar metabolism; N-acetylneuraminate degradation; D-fructose 6-phosphate from N-acetylneuraminate: step 3/5.</text>
</comment>
<dbReference type="Proteomes" id="UP000078348">
    <property type="component" value="Unassembled WGS sequence"/>
</dbReference>
<dbReference type="PANTHER" id="PTHR36204:SF1">
    <property type="entry name" value="N-ACETYLMANNOSAMINE-6-PHOSPHATE 2-EPIMERASE-RELATED"/>
    <property type="match status" value="1"/>
</dbReference>
<evidence type="ECO:0000256" key="5">
    <source>
        <dbReference type="ARBA" id="ARBA00023098"/>
    </source>
</evidence>
<keyword evidence="6" id="KW-0413">Isomerase</keyword>
<dbReference type="SUPFAM" id="SSF52151">
    <property type="entry name" value="FabD/lysophospholipase-like"/>
    <property type="match status" value="1"/>
</dbReference>
<dbReference type="SUPFAM" id="SSF51206">
    <property type="entry name" value="cAMP-binding domain-like"/>
    <property type="match status" value="1"/>
</dbReference>
<dbReference type="Gene3D" id="2.60.120.10">
    <property type="entry name" value="Jelly Rolls"/>
    <property type="match status" value="1"/>
</dbReference>
<keyword evidence="11" id="KW-1185">Reference proteome</keyword>
<dbReference type="InterPro" id="IPR000600">
    <property type="entry name" value="ROK"/>
</dbReference>
<dbReference type="PANTHER" id="PTHR36204">
    <property type="entry name" value="N-ACETYLMANNOSAMINE-6-PHOSPHATE 2-EPIMERASE-RELATED"/>
    <property type="match status" value="1"/>
</dbReference>
<keyword evidence="8" id="KW-0378">Hydrolase</keyword>
<dbReference type="Pfam" id="PF00480">
    <property type="entry name" value="ROK"/>
    <property type="match status" value="1"/>
</dbReference>
<accession>A0A196SKD0</accession>
<feature type="short sequence motif" description="GXSXG" evidence="8">
    <location>
        <begin position="784"/>
        <end position="788"/>
    </location>
</feature>
<evidence type="ECO:0000256" key="4">
    <source>
        <dbReference type="ARBA" id="ARBA00013180"/>
    </source>
</evidence>
<keyword evidence="8" id="KW-0442">Lipid degradation</keyword>
<dbReference type="GO" id="GO:0016787">
    <property type="term" value="F:hydrolase activity"/>
    <property type="evidence" value="ECO:0007669"/>
    <property type="project" value="UniProtKB-UniRule"/>
</dbReference>
<dbReference type="Gene3D" id="3.40.1090.10">
    <property type="entry name" value="Cytosolic phospholipase A2 catalytic domain"/>
    <property type="match status" value="1"/>
</dbReference>
<evidence type="ECO:0000256" key="6">
    <source>
        <dbReference type="ARBA" id="ARBA00023235"/>
    </source>
</evidence>
<dbReference type="SUPFAM" id="SSF53067">
    <property type="entry name" value="Actin-like ATPase domain"/>
    <property type="match status" value="1"/>
</dbReference>
<dbReference type="GO" id="GO:0019262">
    <property type="term" value="P:N-acetylneuraminate catabolic process"/>
    <property type="evidence" value="ECO:0007669"/>
    <property type="project" value="UniProtKB-UniPathway"/>
</dbReference>
<feature type="short sequence motif" description="DGA/G" evidence="8">
    <location>
        <begin position="909"/>
        <end position="911"/>
    </location>
</feature>
<feature type="active site" description="Proton acceptor" evidence="8">
    <location>
        <position position="909"/>
    </location>
</feature>
<dbReference type="Pfam" id="PF01734">
    <property type="entry name" value="Patatin"/>
    <property type="match status" value="1"/>
</dbReference>
<proteinExistence type="inferred from homology"/>
<evidence type="ECO:0000256" key="7">
    <source>
        <dbReference type="ARBA" id="ARBA00023277"/>
    </source>
</evidence>
<dbReference type="InterPro" id="IPR007260">
    <property type="entry name" value="NanE"/>
</dbReference>
<dbReference type="GO" id="GO:0005829">
    <property type="term" value="C:cytosol"/>
    <property type="evidence" value="ECO:0007669"/>
    <property type="project" value="TreeGrafter"/>
</dbReference>
<comment type="caution">
    <text evidence="10">The sequence shown here is derived from an EMBL/GenBank/DDBJ whole genome shotgun (WGS) entry which is preliminary data.</text>
</comment>
<evidence type="ECO:0000313" key="11">
    <source>
        <dbReference type="Proteomes" id="UP000078348"/>
    </source>
</evidence>
<dbReference type="OrthoDB" id="207337at2759"/>
<organism evidence="10 11">
    <name type="scientific">Blastocystis sp. subtype 1 (strain ATCC 50177 / NandII)</name>
    <dbReference type="NCBI Taxonomy" id="478820"/>
    <lineage>
        <taxon>Eukaryota</taxon>
        <taxon>Sar</taxon>
        <taxon>Stramenopiles</taxon>
        <taxon>Bigyra</taxon>
        <taxon>Opalozoa</taxon>
        <taxon>Opalinata</taxon>
        <taxon>Blastocystidae</taxon>
        <taxon>Blastocystis</taxon>
    </lineage>
</organism>
<dbReference type="InterPro" id="IPR013785">
    <property type="entry name" value="Aldolase_TIM"/>
</dbReference>
<dbReference type="InterPro" id="IPR018490">
    <property type="entry name" value="cNMP-bd_dom_sf"/>
</dbReference>
<evidence type="ECO:0000256" key="8">
    <source>
        <dbReference type="PROSITE-ProRule" id="PRU01161"/>
    </source>
</evidence>
<reference evidence="10 11" key="1">
    <citation type="submission" date="2016-05" db="EMBL/GenBank/DDBJ databases">
        <title>Nuclear genome of Blastocystis sp. subtype 1 NandII.</title>
        <authorList>
            <person name="Gentekaki E."/>
            <person name="Curtis B."/>
            <person name="Stairs C."/>
            <person name="Eme L."/>
            <person name="Herman E."/>
            <person name="Klimes V."/>
            <person name="Arias M.C."/>
            <person name="Elias M."/>
            <person name="Hilliou F."/>
            <person name="Klute M."/>
            <person name="Malik S.-B."/>
            <person name="Pightling A."/>
            <person name="Rachubinski R."/>
            <person name="Salas D."/>
            <person name="Schlacht A."/>
            <person name="Suga H."/>
            <person name="Archibald J."/>
            <person name="Ball S.G."/>
            <person name="Clark G."/>
            <person name="Dacks J."/>
            <person name="Van Der Giezen M."/>
            <person name="Tsaousis A."/>
            <person name="Roger A."/>
        </authorList>
    </citation>
    <scope>NUCLEOTIDE SEQUENCE [LARGE SCALE GENOMIC DNA]</scope>
    <source>
        <strain evidence="11">ATCC 50177 / NandII</strain>
    </source>
</reference>
<dbReference type="GO" id="GO:0006053">
    <property type="term" value="P:N-acetylmannosamine catabolic process"/>
    <property type="evidence" value="ECO:0007669"/>
    <property type="project" value="TreeGrafter"/>
</dbReference>
<dbReference type="NCBIfam" id="NF002231">
    <property type="entry name" value="PRK01130.1"/>
    <property type="match status" value="1"/>
</dbReference>
<dbReference type="UniPathway" id="UPA00629">
    <property type="reaction ID" value="UER00682"/>
</dbReference>
<dbReference type="Gene3D" id="3.20.20.70">
    <property type="entry name" value="Aldolase class I"/>
    <property type="match status" value="1"/>
</dbReference>
<evidence type="ECO:0000259" key="9">
    <source>
        <dbReference type="PROSITE" id="PS51635"/>
    </source>
</evidence>
<feature type="active site" description="Nucleophile" evidence="8">
    <location>
        <position position="786"/>
    </location>
</feature>
<dbReference type="EC" id="5.1.3.9" evidence="4"/>
<feature type="short sequence motif" description="GXGXXG" evidence="8">
    <location>
        <begin position="757"/>
        <end position="762"/>
    </location>
</feature>
<evidence type="ECO:0000256" key="2">
    <source>
        <dbReference type="ARBA" id="ARBA00002147"/>
    </source>
</evidence>
<evidence type="ECO:0000313" key="10">
    <source>
        <dbReference type="EMBL" id="OAO16379.1"/>
    </source>
</evidence>
<sequence>MSALATVLVIALITLIVFIVLRTVRQKSKEIKGVFHLPKVPFSYDKSDVFSMGKIRQEYQAVRKWYIEQNKKLTEHKTKEEDVVSNPFFVQSVSSMQMSSISQMMLGRKRACYKSLSGKDILVYQLMEYYSILDIPREKIASLFDKVGHAYCPKDSFLAERGKPHSLYIFPVPFTHSVLLSSGQVLIQEEGKEDILWECKSVSSYLTSWEFLQQLVAPDSASRITVRAVTPCEYCVFHVKAALKQEEHDTICRLVEKGVGRLQRLITCPAIQELSACLGAGEAEESLQIATMYPMLYECVMDDQRSGVEMRQCVEEIVRGEGDEVLVLKKSQLVALPPYTMCAFSLGLTRSVVVLRGRIVAPEGEISVIYDRASILPRRKSSFYVLSEEASLLFVPYNGNLSCMSLSCLEFILRYFTARVEEEVGFIDRRIQWLERERGDCMIKEKDVVESTIVIVSGRVRSTRSSAGSQESRYKLKYRLSYDSRHVFSEKEKEEVAHRMKEKEEERLAGQRADEVVVSEYGNSTALFINRCLNHKEASVNLYCARRTEVLSIPTEVLVQLIQSRPVPLLNYINAHSINISTIAATQNSSSLASFSRLLYSALNAIQPANYVTSADRKRASHLAFQEGARRTLLVGDGTVKGWNQQQLDISDLVLLVVNVCDSPLSESDYVTLGEMMMGIRREIVFLRECEDGMEDEAYEKKLAEWRQVLLSLAPQKVYHVRIHRDSPLRDLTNNRSDMRRLARYLTNTSIGVVMSGGGARGYAHVGVLRAMDELNIPVDYVGGTSMGALVGGVACCNRGDYVLTRKTVKECAALLGSLPQQLLDVTLPVLSYTKGNLINNVAKKAFALRQIENTPVPFYCICTDITNCRECVAQNGPLWRFVRGSMSLINLFPPIGDLTSPHPNMLVDGGYCNNVPSDVMCRLFHPNTVITVNVEGYPDEDTAPVYDTQSGFSLFIKQTFPRLFGEQISKSSILQKLVYTWSENRRTENLLVKSDVVVRPPLRDVYLADNSRYDEIENRGYNEGKQRLMEWLRLVPKDSDLYNALFVTPNIKGGIVVSCQAHEEDGLYGPENMALMAKAAELGGAVGIRADDPNHIAAIHRTVKLPIIGIYKEDVEGYETRITLNMDRVKAIYEAGSSIIALDVTNRPHPYGTTGLEMIKQIKEQFGCLVMADISTFEEGVAAAEAGADLVATTLSGYTSYSPHMEGPDYALVKRLAQTVKVPVICEGRIASPEHARRLLRMGAHAIVVGSMITRPMWITKQYAEAMKQTVRAMTGCAYALDIGGTKIAASIVNGAGQLLVGPIKASCPQDSRDSVVAACLALLRQLSQRSEASSLRPIAVGVSTGGTISRDGRVLYATSSIPDWQGCPLREIIAKEMGLPVVVCNDGNCAAVAEARLGSGAACESTLCLTVGTGLGGGVVMNSELVCGSERMAQCFGHMVVCRDGRRKGENAGAAESYVSGQALCERYNERVEAAKRAASGKEVGERAEAGEAEAVACVKEMGEWLGVALASMCACLNPEVVCIGGSVADLGELFLAPVRESFKQNAFVTIKDTPIVKARFGNDAGVVGAALLALEHC</sequence>
<dbReference type="InterPro" id="IPR011060">
    <property type="entry name" value="RibuloseP-bd_barrel"/>
</dbReference>
<dbReference type="STRING" id="478820.A0A196SKD0"/>
<dbReference type="EMBL" id="LXWW01000085">
    <property type="protein sequence ID" value="OAO16379.1"/>
    <property type="molecule type" value="Genomic_DNA"/>
</dbReference>
<name>A0A196SKD0_BLAHN</name>
<dbReference type="InterPro" id="IPR002641">
    <property type="entry name" value="PNPLA_dom"/>
</dbReference>
<dbReference type="InterPro" id="IPR016035">
    <property type="entry name" value="Acyl_Trfase/lysoPLipase"/>
</dbReference>
<dbReference type="InterPro" id="IPR043129">
    <property type="entry name" value="ATPase_NBD"/>
</dbReference>
<dbReference type="GO" id="GO:0047465">
    <property type="term" value="F:N-acylglucosamine-6-phosphate 2-epimerase activity"/>
    <property type="evidence" value="ECO:0007669"/>
    <property type="project" value="UniProtKB-EC"/>
</dbReference>
<dbReference type="GO" id="GO:0016042">
    <property type="term" value="P:lipid catabolic process"/>
    <property type="evidence" value="ECO:0007669"/>
    <property type="project" value="UniProtKB-UniRule"/>
</dbReference>